<dbReference type="PANTHER" id="PTHR46498">
    <property type="entry name" value="GTP-BINDING PROTEIN 8"/>
    <property type="match status" value="1"/>
</dbReference>
<comment type="caution">
    <text evidence="9">The sequence shown here is derived from an EMBL/GenBank/DDBJ whole genome shotgun (WGS) entry which is preliminary data.</text>
</comment>
<dbReference type="GO" id="GO:0046872">
    <property type="term" value="F:metal ion binding"/>
    <property type="evidence" value="ECO:0007669"/>
    <property type="project" value="UniProtKB-KW"/>
</dbReference>
<organism evidence="9 10">
    <name type="scientific">Circinella minor</name>
    <dbReference type="NCBI Taxonomy" id="1195481"/>
    <lineage>
        <taxon>Eukaryota</taxon>
        <taxon>Fungi</taxon>
        <taxon>Fungi incertae sedis</taxon>
        <taxon>Mucoromycota</taxon>
        <taxon>Mucoromycotina</taxon>
        <taxon>Mucoromycetes</taxon>
        <taxon>Mucorales</taxon>
        <taxon>Lichtheimiaceae</taxon>
        <taxon>Circinella</taxon>
    </lineage>
</organism>
<comment type="similarity">
    <text evidence="2">Belongs to the TRAFAC class TrmE-Era-EngA-EngB-Septin-like GTPase superfamily. EngB GTPase family.</text>
</comment>
<name>A0A8H7VLP3_9FUNG</name>
<dbReference type="Pfam" id="PF01926">
    <property type="entry name" value="MMR_HSR1"/>
    <property type="match status" value="1"/>
</dbReference>
<keyword evidence="6" id="KW-0460">Magnesium</keyword>
<dbReference type="GO" id="GO:0005739">
    <property type="term" value="C:mitochondrion"/>
    <property type="evidence" value="ECO:0007669"/>
    <property type="project" value="TreeGrafter"/>
</dbReference>
<protein>
    <recommendedName>
        <fullName evidence="3">GTP-binding protein 8</fullName>
    </recommendedName>
</protein>
<dbReference type="NCBIfam" id="TIGR03598">
    <property type="entry name" value="GTPase_YsxC"/>
    <property type="match status" value="1"/>
</dbReference>
<keyword evidence="10" id="KW-1185">Reference proteome</keyword>
<sequence length="273" mass="31493">MDMSLIIRRTFHSCSRLCIREKQQESLIINQAKHLVQQNKRGDSYRLTSFPEITPLTPIQSRTASKLFAKPTRFLTSVFEPEKLPSYEKPEIAFVGRSNVGKSTLINRLTNNNKLVKTSSKPGHTKSLNFFDIANQMTLVDMPGYGFQSRETWGDLILYYLRNRTQLKRLFIIIDPIAGLKETDKQIMQILDQQPLSYQIILTKRDRLSKEAFEKSKSVIEEYLVNHAICCYPEILVTGKRRKSQKNSLEQITQDIIRVQWTIMTATGITSSS</sequence>
<evidence type="ECO:0000256" key="6">
    <source>
        <dbReference type="ARBA" id="ARBA00022842"/>
    </source>
</evidence>
<dbReference type="PANTHER" id="PTHR46498:SF1">
    <property type="entry name" value="GTP-BINDING PROTEIN 8"/>
    <property type="match status" value="1"/>
</dbReference>
<accession>A0A8H7VLP3</accession>
<evidence type="ECO:0000256" key="3">
    <source>
        <dbReference type="ARBA" id="ARBA00015370"/>
    </source>
</evidence>
<dbReference type="EMBL" id="JAEPRB010000120">
    <property type="protein sequence ID" value="KAG2221063.1"/>
    <property type="molecule type" value="Genomic_DNA"/>
</dbReference>
<dbReference type="Gene3D" id="3.40.50.300">
    <property type="entry name" value="P-loop containing nucleotide triphosphate hydrolases"/>
    <property type="match status" value="1"/>
</dbReference>
<evidence type="ECO:0000256" key="5">
    <source>
        <dbReference type="ARBA" id="ARBA00022741"/>
    </source>
</evidence>
<evidence type="ECO:0000313" key="10">
    <source>
        <dbReference type="Proteomes" id="UP000646827"/>
    </source>
</evidence>
<feature type="domain" description="EngB-type G" evidence="8">
    <location>
        <begin position="88"/>
        <end position="259"/>
    </location>
</feature>
<keyword evidence="5" id="KW-0547">Nucleotide-binding</keyword>
<evidence type="ECO:0000256" key="4">
    <source>
        <dbReference type="ARBA" id="ARBA00022723"/>
    </source>
</evidence>
<dbReference type="InterPro" id="IPR052279">
    <property type="entry name" value="EngB_GTPase"/>
</dbReference>
<evidence type="ECO:0000256" key="7">
    <source>
        <dbReference type="ARBA" id="ARBA00023134"/>
    </source>
</evidence>
<dbReference type="InterPro" id="IPR006073">
    <property type="entry name" value="GTP-bd"/>
</dbReference>
<dbReference type="CDD" id="cd01876">
    <property type="entry name" value="YihA_EngB"/>
    <property type="match status" value="1"/>
</dbReference>
<dbReference type="InterPro" id="IPR030393">
    <property type="entry name" value="G_ENGB_dom"/>
</dbReference>
<dbReference type="HAMAP" id="MF_00321">
    <property type="entry name" value="GTPase_EngB"/>
    <property type="match status" value="1"/>
</dbReference>
<dbReference type="SUPFAM" id="SSF52540">
    <property type="entry name" value="P-loop containing nucleoside triphosphate hydrolases"/>
    <property type="match status" value="1"/>
</dbReference>
<dbReference type="PRINTS" id="PR00326">
    <property type="entry name" value="GTP1OBG"/>
</dbReference>
<evidence type="ECO:0000256" key="1">
    <source>
        <dbReference type="ARBA" id="ARBA00001946"/>
    </source>
</evidence>
<reference evidence="9 10" key="1">
    <citation type="submission" date="2020-12" db="EMBL/GenBank/DDBJ databases">
        <title>Metabolic potential, ecology and presence of endohyphal bacteria is reflected in genomic diversity of Mucoromycotina.</title>
        <authorList>
            <person name="Muszewska A."/>
            <person name="Okrasinska A."/>
            <person name="Steczkiewicz K."/>
            <person name="Drgas O."/>
            <person name="Orlowska M."/>
            <person name="Perlinska-Lenart U."/>
            <person name="Aleksandrzak-Piekarczyk T."/>
            <person name="Szatraj K."/>
            <person name="Zielenkiewicz U."/>
            <person name="Pilsyk S."/>
            <person name="Malc E."/>
            <person name="Mieczkowski P."/>
            <person name="Kruszewska J.S."/>
            <person name="Biernat P."/>
            <person name="Pawlowska J."/>
        </authorList>
    </citation>
    <scope>NUCLEOTIDE SEQUENCE [LARGE SCALE GENOMIC DNA]</scope>
    <source>
        <strain evidence="9 10">CBS 142.35</strain>
    </source>
</reference>
<keyword evidence="7" id="KW-0342">GTP-binding</keyword>
<dbReference type="Proteomes" id="UP000646827">
    <property type="component" value="Unassembled WGS sequence"/>
</dbReference>
<evidence type="ECO:0000313" key="9">
    <source>
        <dbReference type="EMBL" id="KAG2221063.1"/>
    </source>
</evidence>
<dbReference type="AlphaFoldDB" id="A0A8H7VLP3"/>
<comment type="cofactor">
    <cofactor evidence="1">
        <name>Mg(2+)</name>
        <dbReference type="ChEBI" id="CHEBI:18420"/>
    </cofactor>
</comment>
<proteinExistence type="inferred from homology"/>
<dbReference type="OrthoDB" id="391988at2759"/>
<dbReference type="PROSITE" id="PS51706">
    <property type="entry name" value="G_ENGB"/>
    <property type="match status" value="1"/>
</dbReference>
<evidence type="ECO:0000259" key="8">
    <source>
        <dbReference type="PROSITE" id="PS51706"/>
    </source>
</evidence>
<evidence type="ECO:0000256" key="2">
    <source>
        <dbReference type="ARBA" id="ARBA00009638"/>
    </source>
</evidence>
<dbReference type="GO" id="GO:0005525">
    <property type="term" value="F:GTP binding"/>
    <property type="evidence" value="ECO:0007669"/>
    <property type="project" value="UniProtKB-KW"/>
</dbReference>
<keyword evidence="4" id="KW-0479">Metal-binding</keyword>
<dbReference type="InterPro" id="IPR027417">
    <property type="entry name" value="P-loop_NTPase"/>
</dbReference>
<dbReference type="InterPro" id="IPR019987">
    <property type="entry name" value="GTP-bd_ribosome_bio_YsxC"/>
</dbReference>
<gene>
    <name evidence="9" type="ORF">INT45_009721</name>
</gene>